<dbReference type="OrthoDB" id="677565at2"/>
<feature type="chain" id="PRO_5002429968" description="Outer membrane protein beta-barrel domain-containing protein" evidence="1">
    <location>
        <begin position="20"/>
        <end position="418"/>
    </location>
</feature>
<proteinExistence type="predicted"/>
<comment type="caution">
    <text evidence="2">The sequence shown here is derived from an EMBL/GenBank/DDBJ whole genome shotgun (WGS) entry which is preliminary data.</text>
</comment>
<gene>
    <name evidence="2" type="ORF">FPE01S_01_09780</name>
</gene>
<keyword evidence="3" id="KW-1185">Reference proteome</keyword>
<evidence type="ECO:0000256" key="1">
    <source>
        <dbReference type="SAM" id="SignalP"/>
    </source>
</evidence>
<keyword evidence="1" id="KW-0732">Signal</keyword>
<reference evidence="2 3" key="1">
    <citation type="submission" date="2015-04" db="EMBL/GenBank/DDBJ databases">
        <title>Whole genome shotgun sequence of Flavihumibacter petaseus NBRC 106054.</title>
        <authorList>
            <person name="Miyazawa S."/>
            <person name="Hosoyama A."/>
            <person name="Hashimoto M."/>
            <person name="Noguchi M."/>
            <person name="Tsuchikane K."/>
            <person name="Ohji S."/>
            <person name="Yamazoe A."/>
            <person name="Ichikawa N."/>
            <person name="Kimura A."/>
            <person name="Fujita N."/>
        </authorList>
    </citation>
    <scope>NUCLEOTIDE SEQUENCE [LARGE SCALE GENOMIC DNA]</scope>
    <source>
        <strain evidence="2 3">NBRC 106054</strain>
    </source>
</reference>
<dbReference type="EMBL" id="BBWV01000001">
    <property type="protein sequence ID" value="GAO41965.1"/>
    <property type="molecule type" value="Genomic_DNA"/>
</dbReference>
<sequence>MKKLILPLLCLMAGIPAFSQKNFVPGYIINQQGDTLRGDVNDQGWSRSPRKIEFQAGGSITQYEIAELKGFGMTNGDVYVREIVTRSTRPVEYDQLRQSYSDTTVTDTLLLRQVVRGQWNLYAGYVDKLLLYYQVGNEPLTELSYVVALDDNASGIYYRNYFRDQLNARLVTAGKQNDQLERKLSSLDYRESSMKRFFELLNGENGGNGNQLVQDKIKLTRFFGGIGMVANSLALEADDVEAIRELDNIKGSVSYSVQAGVEIGSARKLQRWVLRAEIMYYNFNASGSGETEKDLLGHTSQYDYSLKMANVRPSLSLLYHIVRQPAFRAYLGGGYSMNLSSYKENKMVRYRQDNDYTSVKDPFLDFEKAWGQLLLRGGVQVLDRYMIDLNYGVLGSFSSYPAITVKPRILNLQVNYRF</sequence>
<organism evidence="2 3">
    <name type="scientific">Flavihumibacter petaseus NBRC 106054</name>
    <dbReference type="NCBI Taxonomy" id="1220578"/>
    <lineage>
        <taxon>Bacteria</taxon>
        <taxon>Pseudomonadati</taxon>
        <taxon>Bacteroidota</taxon>
        <taxon>Chitinophagia</taxon>
        <taxon>Chitinophagales</taxon>
        <taxon>Chitinophagaceae</taxon>
        <taxon>Flavihumibacter</taxon>
    </lineage>
</organism>
<accession>A0A0E9MXW4</accession>
<evidence type="ECO:0008006" key="4">
    <source>
        <dbReference type="Google" id="ProtNLM"/>
    </source>
</evidence>
<protein>
    <recommendedName>
        <fullName evidence="4">Outer membrane protein beta-barrel domain-containing protein</fullName>
    </recommendedName>
</protein>
<dbReference type="RefSeq" id="WP_046367735.1">
    <property type="nucleotide sequence ID" value="NZ_BBWV01000001.1"/>
</dbReference>
<evidence type="ECO:0000313" key="3">
    <source>
        <dbReference type="Proteomes" id="UP000033121"/>
    </source>
</evidence>
<dbReference type="AlphaFoldDB" id="A0A0E9MXW4"/>
<evidence type="ECO:0000313" key="2">
    <source>
        <dbReference type="EMBL" id="GAO41965.1"/>
    </source>
</evidence>
<feature type="signal peptide" evidence="1">
    <location>
        <begin position="1"/>
        <end position="19"/>
    </location>
</feature>
<dbReference type="STRING" id="1220578.FPE01S_01_09780"/>
<dbReference type="Proteomes" id="UP000033121">
    <property type="component" value="Unassembled WGS sequence"/>
</dbReference>
<name>A0A0E9MXW4_9BACT</name>